<dbReference type="CDD" id="cd05233">
    <property type="entry name" value="SDR_c"/>
    <property type="match status" value="1"/>
</dbReference>
<dbReference type="SUPFAM" id="SSF51735">
    <property type="entry name" value="NAD(P)-binding Rossmann-fold domains"/>
    <property type="match status" value="1"/>
</dbReference>
<dbReference type="InterPro" id="IPR020904">
    <property type="entry name" value="Sc_DH/Rdtase_CS"/>
</dbReference>
<dbReference type="PRINTS" id="PR00080">
    <property type="entry name" value="SDRFAMILY"/>
</dbReference>
<evidence type="ECO:0000256" key="3">
    <source>
        <dbReference type="ARBA" id="ARBA00023002"/>
    </source>
</evidence>
<dbReference type="GO" id="GO:0016491">
    <property type="term" value="F:oxidoreductase activity"/>
    <property type="evidence" value="ECO:0007669"/>
    <property type="project" value="UniProtKB-KW"/>
</dbReference>
<dbReference type="InterPro" id="IPR036291">
    <property type="entry name" value="NAD(P)-bd_dom_sf"/>
</dbReference>
<dbReference type="Pfam" id="PF00106">
    <property type="entry name" value="adh_short"/>
    <property type="match status" value="1"/>
</dbReference>
<proteinExistence type="inferred from homology"/>
<keyword evidence="6" id="KW-1185">Reference proteome</keyword>
<protein>
    <submittedName>
        <fullName evidence="5">SDR family oxidoreductase</fullName>
    </submittedName>
</protein>
<dbReference type="PRINTS" id="PR00081">
    <property type="entry name" value="GDHRDH"/>
</dbReference>
<dbReference type="EMBL" id="CP060719">
    <property type="protein sequence ID" value="QNN69094.1"/>
    <property type="molecule type" value="Genomic_DNA"/>
</dbReference>
<gene>
    <name evidence="5" type="ORF">H9L16_10275</name>
</gene>
<dbReference type="InterPro" id="IPR002347">
    <property type="entry name" value="SDR_fam"/>
</dbReference>
<dbReference type="AlphaFoldDB" id="A0A7G9SML9"/>
<dbReference type="PANTHER" id="PTHR43391">
    <property type="entry name" value="RETINOL DEHYDROGENASE-RELATED"/>
    <property type="match status" value="1"/>
</dbReference>
<comment type="similarity">
    <text evidence="1 4">Belongs to the short-chain dehydrogenases/reductases (SDR) family.</text>
</comment>
<sequence length="298" mass="31607">MKIEMLSGKVAVITGAGSGFGREFARIAAAEGMALVLVDVQADALAETVAELDGTDILHRTLDVTDGDAMETLAADTFARFGSVNLLFNNAGVGCTGLMWEATTRDWEWVLGVNLWGTIHGVRTFVPRMLATAKADPDYRGRVINTASMAGLIDPPLMGPYNVAKHAVVSLSETLHQDLSLVTDQIGCSVLCPSWVATGIAKSHRNRPHDDPTRTRAAALGGAMVEKAIASAKVSADDVARLTFDAIAHDRFWVLPHPQAVEGVRERADALLAGGAPADPYAAIPHVRQQLVAALRAP</sequence>
<reference evidence="5 6" key="1">
    <citation type="submission" date="2020-08" db="EMBL/GenBank/DDBJ databases">
        <title>Genome sequence of Thermomonas carbonis KCTC 42013T.</title>
        <authorList>
            <person name="Hyun D.-W."/>
            <person name="Bae J.-W."/>
        </authorList>
    </citation>
    <scope>NUCLEOTIDE SEQUENCE [LARGE SCALE GENOMIC DNA]</scope>
    <source>
        <strain evidence="5 6">KCTC 42013</strain>
    </source>
</reference>
<evidence type="ECO:0000256" key="2">
    <source>
        <dbReference type="ARBA" id="ARBA00022857"/>
    </source>
</evidence>
<dbReference type="Proteomes" id="UP000515804">
    <property type="component" value="Chromosome"/>
</dbReference>
<name>A0A7G9SML9_9GAMM</name>
<evidence type="ECO:0000313" key="5">
    <source>
        <dbReference type="EMBL" id="QNN69094.1"/>
    </source>
</evidence>
<dbReference type="RefSeq" id="WP_187551617.1">
    <property type="nucleotide sequence ID" value="NZ_BMZL01000002.1"/>
</dbReference>
<evidence type="ECO:0000313" key="6">
    <source>
        <dbReference type="Proteomes" id="UP000515804"/>
    </source>
</evidence>
<dbReference type="PANTHER" id="PTHR43391:SF14">
    <property type="entry name" value="DEHYDROGENASE_REDUCTASE SDR FAMILY PROTEIN 7-LIKE"/>
    <property type="match status" value="1"/>
</dbReference>
<dbReference type="Gene3D" id="3.40.50.720">
    <property type="entry name" value="NAD(P)-binding Rossmann-like Domain"/>
    <property type="match status" value="1"/>
</dbReference>
<dbReference type="PROSITE" id="PS00061">
    <property type="entry name" value="ADH_SHORT"/>
    <property type="match status" value="1"/>
</dbReference>
<keyword evidence="2" id="KW-0521">NADP</keyword>
<organism evidence="5 6">
    <name type="scientific">Thermomonas carbonis</name>
    <dbReference type="NCBI Taxonomy" id="1463158"/>
    <lineage>
        <taxon>Bacteria</taxon>
        <taxon>Pseudomonadati</taxon>
        <taxon>Pseudomonadota</taxon>
        <taxon>Gammaproteobacteria</taxon>
        <taxon>Lysobacterales</taxon>
        <taxon>Lysobacteraceae</taxon>
        <taxon>Thermomonas</taxon>
    </lineage>
</organism>
<dbReference type="NCBIfam" id="NF004843">
    <property type="entry name" value="PRK06194.1"/>
    <property type="match status" value="1"/>
</dbReference>
<evidence type="ECO:0000256" key="1">
    <source>
        <dbReference type="ARBA" id="ARBA00006484"/>
    </source>
</evidence>
<evidence type="ECO:0000256" key="4">
    <source>
        <dbReference type="RuleBase" id="RU000363"/>
    </source>
</evidence>
<accession>A0A7G9SML9</accession>
<dbReference type="KEGG" id="tcn:H9L16_10275"/>
<keyword evidence="3" id="KW-0560">Oxidoreductase</keyword>